<gene>
    <name evidence="1" type="ORF">ACFPFM_21930</name>
</gene>
<protein>
    <submittedName>
        <fullName evidence="1">Uncharacterized protein</fullName>
    </submittedName>
</protein>
<reference evidence="2" key="1">
    <citation type="journal article" date="2019" name="Int. J. Syst. Evol. Microbiol.">
        <title>The Global Catalogue of Microorganisms (GCM) 10K type strain sequencing project: providing services to taxonomists for standard genome sequencing and annotation.</title>
        <authorList>
            <consortium name="The Broad Institute Genomics Platform"/>
            <consortium name="The Broad Institute Genome Sequencing Center for Infectious Disease"/>
            <person name="Wu L."/>
            <person name="Ma J."/>
        </authorList>
    </citation>
    <scope>NUCLEOTIDE SEQUENCE [LARGE SCALE GENOMIC DNA]</scope>
    <source>
        <strain evidence="2">KCTC 12848</strain>
    </source>
</reference>
<proteinExistence type="predicted"/>
<evidence type="ECO:0000313" key="2">
    <source>
        <dbReference type="Proteomes" id="UP001595833"/>
    </source>
</evidence>
<dbReference type="Proteomes" id="UP001595833">
    <property type="component" value="Unassembled WGS sequence"/>
</dbReference>
<sequence length="44" mass="5256">MFTKIAELPVRDQMKIISIARKNPLTWENIQIERASSDRRDDRI</sequence>
<dbReference type="RefSeq" id="WP_344038327.1">
    <property type="nucleotide sequence ID" value="NZ_BAAAKE010000010.1"/>
</dbReference>
<name>A0ABV9Y3V4_9PSEU</name>
<evidence type="ECO:0000313" key="1">
    <source>
        <dbReference type="EMBL" id="MFC5056407.1"/>
    </source>
</evidence>
<dbReference type="EMBL" id="JBHSJB010000020">
    <property type="protein sequence ID" value="MFC5056407.1"/>
    <property type="molecule type" value="Genomic_DNA"/>
</dbReference>
<accession>A0ABV9Y3V4</accession>
<comment type="caution">
    <text evidence="1">The sequence shown here is derived from an EMBL/GenBank/DDBJ whole genome shotgun (WGS) entry which is preliminary data.</text>
</comment>
<keyword evidence="2" id="KW-1185">Reference proteome</keyword>
<organism evidence="1 2">
    <name type="scientific">Saccharothrix xinjiangensis</name>
    <dbReference type="NCBI Taxonomy" id="204798"/>
    <lineage>
        <taxon>Bacteria</taxon>
        <taxon>Bacillati</taxon>
        <taxon>Actinomycetota</taxon>
        <taxon>Actinomycetes</taxon>
        <taxon>Pseudonocardiales</taxon>
        <taxon>Pseudonocardiaceae</taxon>
        <taxon>Saccharothrix</taxon>
    </lineage>
</organism>